<proteinExistence type="predicted"/>
<comment type="caution">
    <text evidence="2">The sequence shown here is derived from an EMBL/GenBank/DDBJ whole genome shotgun (WGS) entry which is preliminary data.</text>
</comment>
<feature type="region of interest" description="Disordered" evidence="1">
    <location>
        <begin position="28"/>
        <end position="57"/>
    </location>
</feature>
<reference evidence="2" key="1">
    <citation type="journal article" date="2014" name="Int. J. Syst. Evol. Microbiol.">
        <title>Complete genome sequence of Corynebacterium casei LMG S-19264T (=DSM 44701T), isolated from a smear-ripened cheese.</title>
        <authorList>
            <consortium name="US DOE Joint Genome Institute (JGI-PGF)"/>
            <person name="Walter F."/>
            <person name="Albersmeier A."/>
            <person name="Kalinowski J."/>
            <person name="Ruckert C."/>
        </authorList>
    </citation>
    <scope>NUCLEOTIDE SEQUENCE</scope>
    <source>
        <strain evidence="2">CGMCC 1.12408</strain>
    </source>
</reference>
<evidence type="ECO:0000313" key="3">
    <source>
        <dbReference type="Proteomes" id="UP000613512"/>
    </source>
</evidence>
<feature type="compositionally biased region" description="Basic and acidic residues" evidence="1">
    <location>
        <begin position="37"/>
        <end position="57"/>
    </location>
</feature>
<evidence type="ECO:0000256" key="1">
    <source>
        <dbReference type="SAM" id="MobiDB-lite"/>
    </source>
</evidence>
<dbReference type="RefSeq" id="WP_229740810.1">
    <property type="nucleotide sequence ID" value="NZ_BMEY01000029.1"/>
</dbReference>
<dbReference type="Proteomes" id="UP000613512">
    <property type="component" value="Unassembled WGS sequence"/>
</dbReference>
<sequence length="86" mass="10335">MTRYQYKWKIIIPKKGKLFSHISAWGNDPHNDPSTPEELRVNTEPHHHHHVPGDWRQRQDNYDVHTLDAAFQFVERYIESGIEYKP</sequence>
<accession>A0A916SAY5</accession>
<dbReference type="EMBL" id="BMEY01000029">
    <property type="protein sequence ID" value="GGA91263.1"/>
    <property type="molecule type" value="Genomic_DNA"/>
</dbReference>
<protein>
    <submittedName>
        <fullName evidence="2">Uncharacterized protein</fullName>
    </submittedName>
</protein>
<evidence type="ECO:0000313" key="2">
    <source>
        <dbReference type="EMBL" id="GGA91263.1"/>
    </source>
</evidence>
<dbReference type="AlphaFoldDB" id="A0A916SAY5"/>
<reference evidence="2" key="2">
    <citation type="submission" date="2020-09" db="EMBL/GenBank/DDBJ databases">
        <authorList>
            <person name="Sun Q."/>
            <person name="Zhou Y."/>
        </authorList>
    </citation>
    <scope>NUCLEOTIDE SEQUENCE</scope>
    <source>
        <strain evidence="2">CGMCC 1.12408</strain>
    </source>
</reference>
<organism evidence="2 3">
    <name type="scientific">Ornithinibacillus halotolerans</name>
    <dbReference type="NCBI Taxonomy" id="1274357"/>
    <lineage>
        <taxon>Bacteria</taxon>
        <taxon>Bacillati</taxon>
        <taxon>Bacillota</taxon>
        <taxon>Bacilli</taxon>
        <taxon>Bacillales</taxon>
        <taxon>Bacillaceae</taxon>
        <taxon>Ornithinibacillus</taxon>
    </lineage>
</organism>
<gene>
    <name evidence="2" type="ORF">GCM10008025_37200</name>
</gene>
<name>A0A916SAY5_9BACI</name>
<keyword evidence="3" id="KW-1185">Reference proteome</keyword>